<accession>A0A444J234</accession>
<dbReference type="Proteomes" id="UP000287853">
    <property type="component" value="Unassembled WGS sequence"/>
</dbReference>
<evidence type="ECO:0000313" key="2">
    <source>
        <dbReference type="Proteomes" id="UP000287853"/>
    </source>
</evidence>
<gene>
    <name evidence="1" type="ORF">H206_00123</name>
</gene>
<evidence type="ECO:0000313" key="1">
    <source>
        <dbReference type="EMBL" id="RWX47083.1"/>
    </source>
</evidence>
<reference evidence="1 2" key="1">
    <citation type="submission" date="2017-01" db="EMBL/GenBank/DDBJ databases">
        <title>The cable genome- insights into the physiology and evolution of filamentous bacteria capable of sulfide oxidation via long distance electron transfer.</title>
        <authorList>
            <person name="Schreiber L."/>
            <person name="Bjerg J.T."/>
            <person name="Boggild A."/>
            <person name="Van De Vossenberg J."/>
            <person name="Meysman F."/>
            <person name="Nielsen L.P."/>
            <person name="Schramm A."/>
            <person name="Kjeldsen K.U."/>
        </authorList>
    </citation>
    <scope>NUCLEOTIDE SEQUENCE [LARGE SCALE GENOMIC DNA]</scope>
    <source>
        <strain evidence="1">MCF</strain>
    </source>
</reference>
<dbReference type="EMBL" id="MTKO01000041">
    <property type="protein sequence ID" value="RWX47083.1"/>
    <property type="molecule type" value="Genomic_DNA"/>
</dbReference>
<comment type="caution">
    <text evidence="1">The sequence shown here is derived from an EMBL/GenBank/DDBJ whole genome shotgun (WGS) entry which is preliminary data.</text>
</comment>
<sequence>MTFHCKNYDIENSKCKRLSGECVPARKGCVLEGRIAVSEELAEKIQRIDEETLQGSRKKSNK</sequence>
<protein>
    <submittedName>
        <fullName evidence="1">Uncharacterized protein</fullName>
    </submittedName>
</protein>
<keyword evidence="2" id="KW-1185">Reference proteome</keyword>
<organism evidence="1 2">
    <name type="scientific">Candidatus Electrothrix aarhusensis</name>
    <dbReference type="NCBI Taxonomy" id="1859131"/>
    <lineage>
        <taxon>Bacteria</taxon>
        <taxon>Pseudomonadati</taxon>
        <taxon>Thermodesulfobacteriota</taxon>
        <taxon>Desulfobulbia</taxon>
        <taxon>Desulfobulbales</taxon>
        <taxon>Desulfobulbaceae</taxon>
        <taxon>Candidatus Electrothrix</taxon>
    </lineage>
</organism>
<name>A0A444J234_9BACT</name>
<dbReference type="AlphaFoldDB" id="A0A444J234"/>
<proteinExistence type="predicted"/>